<dbReference type="InterPro" id="IPR050109">
    <property type="entry name" value="HTH-type_TetR-like_transc_reg"/>
</dbReference>
<reference evidence="6 7" key="1">
    <citation type="submission" date="2019-11" db="EMBL/GenBank/DDBJ databases">
        <title>Draft genome of Amycolatopsis RM579.</title>
        <authorList>
            <person name="Duangmal K."/>
            <person name="Mingma R."/>
        </authorList>
    </citation>
    <scope>NUCLEOTIDE SEQUENCE [LARGE SCALE GENOMIC DNA]</scope>
    <source>
        <strain evidence="6 7">RM579</strain>
    </source>
</reference>
<dbReference type="GO" id="GO:0000976">
    <property type="term" value="F:transcription cis-regulatory region binding"/>
    <property type="evidence" value="ECO:0007669"/>
    <property type="project" value="TreeGrafter"/>
</dbReference>
<dbReference type="OrthoDB" id="71867at2"/>
<dbReference type="Proteomes" id="UP000440096">
    <property type="component" value="Unassembled WGS sequence"/>
</dbReference>
<dbReference type="PANTHER" id="PTHR30055">
    <property type="entry name" value="HTH-TYPE TRANSCRIPTIONAL REGULATOR RUTR"/>
    <property type="match status" value="1"/>
</dbReference>
<feature type="DNA-binding region" description="H-T-H motif" evidence="4">
    <location>
        <begin position="13"/>
        <end position="32"/>
    </location>
</feature>
<evidence type="ECO:0000256" key="2">
    <source>
        <dbReference type="ARBA" id="ARBA00023125"/>
    </source>
</evidence>
<evidence type="ECO:0000313" key="7">
    <source>
        <dbReference type="Proteomes" id="UP000440096"/>
    </source>
</evidence>
<dbReference type="GO" id="GO:0003700">
    <property type="term" value="F:DNA-binding transcription factor activity"/>
    <property type="evidence" value="ECO:0007669"/>
    <property type="project" value="TreeGrafter"/>
</dbReference>
<keyword evidence="3" id="KW-0804">Transcription</keyword>
<protein>
    <submittedName>
        <fullName evidence="6">TetR family transcriptional regulator</fullName>
    </submittedName>
</protein>
<dbReference type="Pfam" id="PF00440">
    <property type="entry name" value="TetR_N"/>
    <property type="match status" value="1"/>
</dbReference>
<dbReference type="Pfam" id="PF13305">
    <property type="entry name" value="TetR_C_33"/>
    <property type="match status" value="1"/>
</dbReference>
<sequence length="179" mass="20451">MEILADRGLEGLTTAEVARRLDVSQPTLYSHIRNLDHIRSLTAIRGMQELSERVRSAVEGLEGDDALRAMAFAYRGFVRDYPALYMLQQRAPSTEEFWEEAPRAARPVRQVLRSYGVPEDQVPHVHLVFRASIHGFVDQEINNAIPDVPDTDVSFELFLRFLTDGIKHLAAEAKRPRRR</sequence>
<evidence type="ECO:0000313" key="6">
    <source>
        <dbReference type="EMBL" id="MTD53172.1"/>
    </source>
</evidence>
<dbReference type="SUPFAM" id="SSF46689">
    <property type="entry name" value="Homeodomain-like"/>
    <property type="match status" value="1"/>
</dbReference>
<comment type="caution">
    <text evidence="6">The sequence shown here is derived from an EMBL/GenBank/DDBJ whole genome shotgun (WGS) entry which is preliminary data.</text>
</comment>
<dbReference type="Gene3D" id="1.10.357.10">
    <property type="entry name" value="Tetracycline Repressor, domain 2"/>
    <property type="match status" value="1"/>
</dbReference>
<keyword evidence="2 4" id="KW-0238">DNA-binding</keyword>
<evidence type="ECO:0000259" key="5">
    <source>
        <dbReference type="PROSITE" id="PS50977"/>
    </source>
</evidence>
<proteinExistence type="predicted"/>
<dbReference type="SUPFAM" id="SSF48498">
    <property type="entry name" value="Tetracyclin repressor-like, C-terminal domain"/>
    <property type="match status" value="1"/>
</dbReference>
<accession>A0A6N7YMB7</accession>
<dbReference type="InterPro" id="IPR036271">
    <property type="entry name" value="Tet_transcr_reg_TetR-rel_C_sf"/>
</dbReference>
<keyword evidence="1" id="KW-0805">Transcription regulation</keyword>
<dbReference type="AlphaFoldDB" id="A0A6N7YMB7"/>
<feature type="domain" description="HTH tetR-type" evidence="5">
    <location>
        <begin position="1"/>
        <end position="50"/>
    </location>
</feature>
<gene>
    <name evidence="6" type="ORF">GKO32_04145</name>
</gene>
<evidence type="ECO:0000256" key="3">
    <source>
        <dbReference type="ARBA" id="ARBA00023163"/>
    </source>
</evidence>
<dbReference type="InterPro" id="IPR001647">
    <property type="entry name" value="HTH_TetR"/>
</dbReference>
<dbReference type="InterPro" id="IPR025996">
    <property type="entry name" value="MT1864/Rv1816-like_C"/>
</dbReference>
<evidence type="ECO:0000256" key="1">
    <source>
        <dbReference type="ARBA" id="ARBA00023015"/>
    </source>
</evidence>
<dbReference type="EMBL" id="WMBA01000004">
    <property type="protein sequence ID" value="MTD53172.1"/>
    <property type="molecule type" value="Genomic_DNA"/>
</dbReference>
<dbReference type="InterPro" id="IPR009057">
    <property type="entry name" value="Homeodomain-like_sf"/>
</dbReference>
<evidence type="ECO:0000256" key="4">
    <source>
        <dbReference type="PROSITE-ProRule" id="PRU00335"/>
    </source>
</evidence>
<dbReference type="Gene3D" id="1.10.10.60">
    <property type="entry name" value="Homeodomain-like"/>
    <property type="match status" value="1"/>
</dbReference>
<name>A0A6N7YMB7_9PSEU</name>
<dbReference type="PANTHER" id="PTHR30055:SF234">
    <property type="entry name" value="HTH-TYPE TRANSCRIPTIONAL REGULATOR BETI"/>
    <property type="match status" value="1"/>
</dbReference>
<organism evidence="6 7">
    <name type="scientific">Amycolatopsis pithecellobii</name>
    <dbReference type="NCBI Taxonomy" id="664692"/>
    <lineage>
        <taxon>Bacteria</taxon>
        <taxon>Bacillati</taxon>
        <taxon>Actinomycetota</taxon>
        <taxon>Actinomycetes</taxon>
        <taxon>Pseudonocardiales</taxon>
        <taxon>Pseudonocardiaceae</taxon>
        <taxon>Amycolatopsis</taxon>
    </lineage>
</organism>
<keyword evidence="7" id="KW-1185">Reference proteome</keyword>
<dbReference type="PROSITE" id="PS50977">
    <property type="entry name" value="HTH_TETR_2"/>
    <property type="match status" value="1"/>
</dbReference>